<dbReference type="Proteomes" id="UP001153331">
    <property type="component" value="Unassembled WGS sequence"/>
</dbReference>
<proteinExistence type="predicted"/>
<reference evidence="1" key="1">
    <citation type="submission" date="2022-11" db="EMBL/GenBank/DDBJ databases">
        <title>Genome Sequence of Boeremia exigua.</title>
        <authorList>
            <person name="Buettner E."/>
        </authorList>
    </citation>
    <scope>NUCLEOTIDE SEQUENCE</scope>
    <source>
        <strain evidence="1">CU02</strain>
    </source>
</reference>
<keyword evidence="2" id="KW-1185">Reference proteome</keyword>
<gene>
    <name evidence="1" type="ORF">OPT61_g4316</name>
</gene>
<accession>A0ACC2IEM3</accession>
<dbReference type="EMBL" id="JAPHNI010000243">
    <property type="protein sequence ID" value="KAJ8113587.1"/>
    <property type="molecule type" value="Genomic_DNA"/>
</dbReference>
<organism evidence="1 2">
    <name type="scientific">Boeremia exigua</name>
    <dbReference type="NCBI Taxonomy" id="749465"/>
    <lineage>
        <taxon>Eukaryota</taxon>
        <taxon>Fungi</taxon>
        <taxon>Dikarya</taxon>
        <taxon>Ascomycota</taxon>
        <taxon>Pezizomycotina</taxon>
        <taxon>Dothideomycetes</taxon>
        <taxon>Pleosporomycetidae</taxon>
        <taxon>Pleosporales</taxon>
        <taxon>Pleosporineae</taxon>
        <taxon>Didymellaceae</taxon>
        <taxon>Boeremia</taxon>
    </lineage>
</organism>
<sequence>MVISPQHLEDINKAPLDIVSLHAVAKDFLRPKDTMNGFEWKDVRGIEETGFVRTLRTILTGQLLGLLPNTLDVVGTQITAEVKRHRISSQSSSIPLYDTCKRLVTKVNRTVFFGASMASNPEFFDAAYRFPHESAYAAEFIRLLPQGVGGFVARCFTGNFKAAATLHRLLSDEVTKRLEVCSSGGVCENQQYSVFCNDMGPTKFVAATEDIDANNAATVASFIEIMPMAFRLSGQRVWSRNGLRCC</sequence>
<protein>
    <submittedName>
        <fullName evidence="1">Uncharacterized protein</fullName>
    </submittedName>
</protein>
<comment type="caution">
    <text evidence="1">The sequence shown here is derived from an EMBL/GenBank/DDBJ whole genome shotgun (WGS) entry which is preliminary data.</text>
</comment>
<evidence type="ECO:0000313" key="2">
    <source>
        <dbReference type="Proteomes" id="UP001153331"/>
    </source>
</evidence>
<evidence type="ECO:0000313" key="1">
    <source>
        <dbReference type="EMBL" id="KAJ8113587.1"/>
    </source>
</evidence>
<name>A0ACC2IEM3_9PLEO</name>